<dbReference type="InterPro" id="IPR001683">
    <property type="entry name" value="PX_dom"/>
</dbReference>
<feature type="region of interest" description="Disordered" evidence="4">
    <location>
        <begin position="183"/>
        <end position="245"/>
    </location>
</feature>
<dbReference type="CDD" id="cd11879">
    <property type="entry name" value="SH3_Bem1p_2"/>
    <property type="match status" value="1"/>
</dbReference>
<dbReference type="Gene3D" id="2.30.30.40">
    <property type="entry name" value="SH3 Domains"/>
    <property type="match status" value="2"/>
</dbReference>
<evidence type="ECO:0000313" key="8">
    <source>
        <dbReference type="Proteomes" id="UP000239156"/>
    </source>
</evidence>
<proteinExistence type="predicted"/>
<feature type="compositionally biased region" description="Polar residues" evidence="4">
    <location>
        <begin position="636"/>
        <end position="646"/>
    </location>
</feature>
<dbReference type="Pfam" id="PF00787">
    <property type="entry name" value="PX"/>
    <property type="match status" value="1"/>
</dbReference>
<organism evidence="7 8">
    <name type="scientific">Puccinia striiformis</name>
    <dbReference type="NCBI Taxonomy" id="27350"/>
    <lineage>
        <taxon>Eukaryota</taxon>
        <taxon>Fungi</taxon>
        <taxon>Dikarya</taxon>
        <taxon>Basidiomycota</taxon>
        <taxon>Pucciniomycotina</taxon>
        <taxon>Pucciniomycetes</taxon>
        <taxon>Pucciniales</taxon>
        <taxon>Pucciniaceae</taxon>
        <taxon>Puccinia</taxon>
    </lineage>
</organism>
<dbReference type="CDD" id="cd06890">
    <property type="entry name" value="PX_Bem1p"/>
    <property type="match status" value="1"/>
</dbReference>
<dbReference type="PANTHER" id="PTHR15706">
    <property type="entry name" value="SH3 MULTIPLE DOMAIN"/>
    <property type="match status" value="1"/>
</dbReference>
<dbReference type="SMART" id="SM00326">
    <property type="entry name" value="SH3"/>
    <property type="match status" value="2"/>
</dbReference>
<dbReference type="GO" id="GO:0005938">
    <property type="term" value="C:cell cortex"/>
    <property type="evidence" value="ECO:0007669"/>
    <property type="project" value="UniProtKB-ARBA"/>
</dbReference>
<dbReference type="GO" id="GO:1902494">
    <property type="term" value="C:catalytic complex"/>
    <property type="evidence" value="ECO:0007669"/>
    <property type="project" value="UniProtKB-ARBA"/>
</dbReference>
<dbReference type="GO" id="GO:0035091">
    <property type="term" value="F:phosphatidylinositol binding"/>
    <property type="evidence" value="ECO:0007669"/>
    <property type="project" value="InterPro"/>
</dbReference>
<evidence type="ECO:0008006" key="9">
    <source>
        <dbReference type="Google" id="ProtNLM"/>
    </source>
</evidence>
<evidence type="ECO:0000313" key="7">
    <source>
        <dbReference type="EMBL" id="POW14583.1"/>
    </source>
</evidence>
<dbReference type="InterPro" id="IPR035550">
    <property type="entry name" value="Bem1/Scd2_PX"/>
</dbReference>
<dbReference type="GO" id="GO:0043332">
    <property type="term" value="C:mating projection tip"/>
    <property type="evidence" value="ECO:0007669"/>
    <property type="project" value="TreeGrafter"/>
</dbReference>
<feature type="domain" description="PX" evidence="6">
    <location>
        <begin position="478"/>
        <end position="612"/>
    </location>
</feature>
<feature type="compositionally biased region" description="Low complexity" evidence="4">
    <location>
        <begin position="68"/>
        <end position="79"/>
    </location>
</feature>
<protein>
    <recommendedName>
        <fullName evidence="9">SH3 domain-containing protein</fullName>
    </recommendedName>
</protein>
<dbReference type="EMBL" id="PKSL01000017">
    <property type="protein sequence ID" value="POW14583.1"/>
    <property type="molecule type" value="Genomic_DNA"/>
</dbReference>
<feature type="compositionally biased region" description="Polar residues" evidence="4">
    <location>
        <begin position="195"/>
        <end position="221"/>
    </location>
</feature>
<dbReference type="InterPro" id="IPR036028">
    <property type="entry name" value="SH3-like_dom_sf"/>
</dbReference>
<dbReference type="InterPro" id="IPR036871">
    <property type="entry name" value="PX_dom_sf"/>
</dbReference>
<comment type="caution">
    <text evidence="7">The sequence shown here is derived from an EMBL/GenBank/DDBJ whole genome shotgun (WGS) entry which is preliminary data.</text>
</comment>
<dbReference type="GO" id="GO:0051130">
    <property type="term" value="P:positive regulation of cellular component organization"/>
    <property type="evidence" value="ECO:0007669"/>
    <property type="project" value="UniProtKB-ARBA"/>
</dbReference>
<dbReference type="Proteomes" id="UP000239156">
    <property type="component" value="Unassembled WGS sequence"/>
</dbReference>
<feature type="domain" description="SH3" evidence="5">
    <location>
        <begin position="111"/>
        <end position="177"/>
    </location>
</feature>
<dbReference type="VEuPathDB" id="FungiDB:PSHT_06972"/>
<reference evidence="7" key="1">
    <citation type="submission" date="2017-12" db="EMBL/GenBank/DDBJ databases">
        <title>Gene loss provides genomic basis for host adaptation in cereal stripe rust fungi.</title>
        <authorList>
            <person name="Xia C."/>
        </authorList>
    </citation>
    <scope>NUCLEOTIDE SEQUENCE [LARGE SCALE GENOMIC DNA]</scope>
    <source>
        <strain evidence="7">93-210</strain>
    </source>
</reference>
<keyword evidence="2" id="KW-0677">Repeat</keyword>
<feature type="domain" description="SH3" evidence="5">
    <location>
        <begin position="242"/>
        <end position="304"/>
    </location>
</feature>
<sequence>MLRVPEAQFWVISAPSHWQSHWYSTAPFVQRSAPSSLKAPASKDRRIRIAAMKAFKKHSIPNKPRDCSPSFSSTSSSSSSSAQQYLQKLHDYRLTGNHTKVNPSPEAHISKPEIVIRALKSYSAQTPSELSFKAGDFLQVIGEAYWSPQGSGWFEATEPLTRTRGFVPIDMFQIFSSGGYQPSPPSNAVKPLNVKASNTGASVTKSSAPRAQKSGNGTHQSHPALASQPARDSSSNKPPAPRQPLYGVVRYDFHPERNDELLAKKGEAIVLIAHSHHDWFVAKPIGRLGGPGLIPVSYVEVKDLATGKGLKADAVQKLIQNDILPGVDEWIRATTAYKGNSIPLGRFENPSATSTLSQNITPTLRREMTKSHQQLRSKHGEVDEQIPRPPRTSLSKAANQGTSFHGSQLVDIPVPSSHSVEDKTTCSEPLRSPKPAPVLARVASYDPSIIHDMKAEASQCGQTSTASGEDGYATVEDLRERYGLFTHATVESFHSEHGEYWFHLRSHFNCPSTTNSSGEETTTLVLYRLYDDFFDFHAELLDLFPEEAGRENYDRPSIFPRLPEPKETVDDLLCSERVNSLSIYLQELSKLPSYIRDSEIFYEFLGPREGDVELLEEMASSLGSEDRNLSEEIEQLKSSNPTSTGSPYGESEADIPSHHPISFISAAPKRSSRQQLRLSSSPMKNYGGTPEPNPTFLPLTPSSHTPKPHGKTHKSNFSVSSTGSFMDNMTTPLATSHFPRVNEQSSPQPFYRLKVYQENSSDVIAIKASHDMTRAQLLDKVFERVQAAASEPLSDQRIGKLHVKDETKASTGWKELETDEQLSQWLVDFQSRLALLYTPAD</sequence>
<dbReference type="InterPro" id="IPR001452">
    <property type="entry name" value="SH3_domain"/>
</dbReference>
<dbReference type="GO" id="GO:0000747">
    <property type="term" value="P:conjugation with cellular fusion"/>
    <property type="evidence" value="ECO:0007669"/>
    <property type="project" value="TreeGrafter"/>
</dbReference>
<dbReference type="VEuPathDB" id="FungiDB:PSTT_02839"/>
<keyword evidence="8" id="KW-1185">Reference proteome</keyword>
<feature type="compositionally biased region" description="Polar residues" evidence="4">
    <location>
        <begin position="392"/>
        <end position="406"/>
    </location>
</feature>
<dbReference type="InterPro" id="IPR051228">
    <property type="entry name" value="NADPH_Oxidase/PX-Domain"/>
</dbReference>
<feature type="region of interest" description="Disordered" evidence="4">
    <location>
        <begin position="623"/>
        <end position="715"/>
    </location>
</feature>
<gene>
    <name evidence="7" type="ORF">PSTT_02839</name>
</gene>
<dbReference type="PROSITE" id="PS50195">
    <property type="entry name" value="PX"/>
    <property type="match status" value="1"/>
</dbReference>
<feature type="region of interest" description="Disordered" evidence="4">
    <location>
        <begin position="369"/>
        <end position="434"/>
    </location>
</feature>
<dbReference type="GO" id="GO:0030674">
    <property type="term" value="F:protein-macromolecule adaptor activity"/>
    <property type="evidence" value="ECO:0007669"/>
    <property type="project" value="TreeGrafter"/>
</dbReference>
<dbReference type="FunFam" id="3.30.1520.10:FF:000050">
    <property type="entry name" value="Related to Protein scd2/ral3"/>
    <property type="match status" value="1"/>
</dbReference>
<dbReference type="Pfam" id="PF00018">
    <property type="entry name" value="SH3_1"/>
    <property type="match status" value="2"/>
</dbReference>
<feature type="region of interest" description="Disordered" evidence="4">
    <location>
        <begin position="59"/>
        <end position="79"/>
    </location>
</feature>
<dbReference type="InterPro" id="IPR035549">
    <property type="entry name" value="Bem1/Scd2_SH3_2"/>
</dbReference>
<dbReference type="PROSITE" id="PS50002">
    <property type="entry name" value="SH3"/>
    <property type="match status" value="2"/>
</dbReference>
<evidence type="ECO:0000256" key="4">
    <source>
        <dbReference type="SAM" id="MobiDB-lite"/>
    </source>
</evidence>
<dbReference type="SUPFAM" id="SSF64268">
    <property type="entry name" value="PX domain"/>
    <property type="match status" value="1"/>
</dbReference>
<evidence type="ECO:0000259" key="6">
    <source>
        <dbReference type="PROSITE" id="PS50195"/>
    </source>
</evidence>
<dbReference type="PANTHER" id="PTHR15706:SF2">
    <property type="entry name" value="SH3 AND PX DOMAIN-CONTAINING PROTEIN 2A"/>
    <property type="match status" value="1"/>
</dbReference>
<dbReference type="Gene3D" id="3.30.1520.10">
    <property type="entry name" value="Phox-like domain"/>
    <property type="match status" value="1"/>
</dbReference>
<evidence type="ECO:0000256" key="1">
    <source>
        <dbReference type="ARBA" id="ARBA00022443"/>
    </source>
</evidence>
<dbReference type="SMART" id="SM00312">
    <property type="entry name" value="PX"/>
    <property type="match status" value="1"/>
</dbReference>
<accession>A0A2S4VYI1</accession>
<evidence type="ECO:0000256" key="2">
    <source>
        <dbReference type="ARBA" id="ARBA00022737"/>
    </source>
</evidence>
<evidence type="ECO:0000259" key="5">
    <source>
        <dbReference type="PROSITE" id="PS50002"/>
    </source>
</evidence>
<dbReference type="AlphaFoldDB" id="A0A2S4VYI1"/>
<name>A0A2S4VYI1_9BASI</name>
<dbReference type="SUPFAM" id="SSF50044">
    <property type="entry name" value="SH3-domain"/>
    <property type="match status" value="2"/>
</dbReference>
<evidence type="ECO:0000256" key="3">
    <source>
        <dbReference type="PROSITE-ProRule" id="PRU00192"/>
    </source>
</evidence>
<keyword evidence="1 3" id="KW-0728">SH3 domain</keyword>
<dbReference type="FunFam" id="2.30.30.40:FF:000093">
    <property type="entry name" value="Protein kinase activator Bem1"/>
    <property type="match status" value="1"/>
</dbReference>